<gene>
    <name evidence="1" type="ORF">J07HQW1_03412</name>
</gene>
<name>U1PMA6_9EURY</name>
<sequence>MVRKKQWSAPPNIIYYFPQFFALLTLFKCRGWSAVGYQSLEQVCHRDLLIYTLHDSLTVATARAVGGGGGGGGGS</sequence>
<accession>U1PMA6</accession>
<evidence type="ECO:0000313" key="1">
    <source>
        <dbReference type="EMBL" id="ERG93351.1"/>
    </source>
</evidence>
<dbReference type="EMBL" id="KE356560">
    <property type="protein sequence ID" value="ERG93351.1"/>
    <property type="molecule type" value="Genomic_DNA"/>
</dbReference>
<dbReference type="HOGENOM" id="CLU_2662256_0_0_2"/>
<organism evidence="1 2">
    <name type="scientific">Haloquadratum walsbyi J07HQW1</name>
    <dbReference type="NCBI Taxonomy" id="1238424"/>
    <lineage>
        <taxon>Archaea</taxon>
        <taxon>Methanobacteriati</taxon>
        <taxon>Methanobacteriota</taxon>
        <taxon>Stenosarchaea group</taxon>
        <taxon>Halobacteria</taxon>
        <taxon>Halobacteriales</taxon>
        <taxon>Haloferacaceae</taxon>
        <taxon>Haloquadratum</taxon>
    </lineage>
</organism>
<protein>
    <submittedName>
        <fullName evidence="1">Uncharacterized protein</fullName>
    </submittedName>
</protein>
<reference evidence="1 2" key="1">
    <citation type="journal article" date="2013" name="PLoS ONE">
        <title>Assembly-driven community genomics of a hypersaline microbial ecosystem.</title>
        <authorList>
            <person name="Podell S."/>
            <person name="Ugalde J.A."/>
            <person name="Narasingarao P."/>
            <person name="Banfield J.F."/>
            <person name="Heidelberg K.B."/>
            <person name="Allen E.E."/>
        </authorList>
    </citation>
    <scope>NUCLEOTIDE SEQUENCE [LARGE SCALE GENOMIC DNA]</scope>
    <source>
        <strain evidence="2">J07HQW1</strain>
    </source>
</reference>
<dbReference type="Proteomes" id="UP000030649">
    <property type="component" value="Unassembled WGS sequence"/>
</dbReference>
<dbReference type="AlphaFoldDB" id="U1PMA6"/>
<evidence type="ECO:0000313" key="2">
    <source>
        <dbReference type="Proteomes" id="UP000030649"/>
    </source>
</evidence>
<proteinExistence type="predicted"/>